<dbReference type="Proteomes" id="UP000018001">
    <property type="component" value="Unassembled WGS sequence"/>
</dbReference>
<evidence type="ECO:0000256" key="2">
    <source>
        <dbReference type="ARBA" id="ARBA00022487"/>
    </source>
</evidence>
<reference evidence="10" key="1">
    <citation type="journal article" date="2014" name="Genome Announc.">
        <title>Draft genome sequence of the formaldehyde-resistant fungus Byssochlamys spectabilis No. 5 (anamorph Paecilomyces variotii No. 5) (NBRC109023).</title>
        <authorList>
            <person name="Oka T."/>
            <person name="Ekino K."/>
            <person name="Fukuda K."/>
            <person name="Nomura Y."/>
        </authorList>
    </citation>
    <scope>NUCLEOTIDE SEQUENCE [LARGE SCALE GENOMIC DNA]</scope>
    <source>
        <strain evidence="10">No. 5 / NBRC 109023</strain>
    </source>
</reference>
<feature type="signal peptide" evidence="8">
    <location>
        <begin position="1"/>
        <end position="18"/>
    </location>
</feature>
<keyword evidence="6" id="KW-0106">Calcium</keyword>
<keyword evidence="4 8" id="KW-0732">Signal</keyword>
<keyword evidence="2" id="KW-0719">Serine esterase</keyword>
<dbReference type="InterPro" id="IPR011118">
    <property type="entry name" value="Tannase/feruloyl_esterase"/>
</dbReference>
<dbReference type="SUPFAM" id="SSF53474">
    <property type="entry name" value="alpha/beta-Hydrolases"/>
    <property type="match status" value="1"/>
</dbReference>
<dbReference type="PANTHER" id="PTHR33938:SF2">
    <property type="entry name" value="CARBOXYLIC ESTER HYDROLASE"/>
    <property type="match status" value="1"/>
</dbReference>
<dbReference type="InParanoid" id="V5GD08"/>
<accession>V5GD08</accession>
<dbReference type="Pfam" id="PF07519">
    <property type="entry name" value="Tannase"/>
    <property type="match status" value="2"/>
</dbReference>
<dbReference type="OrthoDB" id="3039123at2759"/>
<evidence type="ECO:0000313" key="9">
    <source>
        <dbReference type="EMBL" id="GAD98807.1"/>
    </source>
</evidence>
<evidence type="ECO:0000313" key="10">
    <source>
        <dbReference type="Proteomes" id="UP000018001"/>
    </source>
</evidence>
<evidence type="ECO:0000256" key="3">
    <source>
        <dbReference type="ARBA" id="ARBA00022723"/>
    </source>
</evidence>
<comment type="similarity">
    <text evidence="1 8">Belongs to the tannase family.</text>
</comment>
<keyword evidence="7" id="KW-1015">Disulfide bond</keyword>
<evidence type="ECO:0000256" key="8">
    <source>
        <dbReference type="RuleBase" id="RU361238"/>
    </source>
</evidence>
<dbReference type="EMBL" id="BAUL01000261">
    <property type="protein sequence ID" value="GAD98807.1"/>
    <property type="molecule type" value="Genomic_DNA"/>
</dbReference>
<organism evidence="9 10">
    <name type="scientific">Byssochlamys spectabilis (strain No. 5 / NBRC 109023)</name>
    <name type="common">Paecilomyces variotii</name>
    <dbReference type="NCBI Taxonomy" id="1356009"/>
    <lineage>
        <taxon>Eukaryota</taxon>
        <taxon>Fungi</taxon>
        <taxon>Dikarya</taxon>
        <taxon>Ascomycota</taxon>
        <taxon>Pezizomycotina</taxon>
        <taxon>Eurotiomycetes</taxon>
        <taxon>Eurotiomycetidae</taxon>
        <taxon>Eurotiales</taxon>
        <taxon>Thermoascaceae</taxon>
        <taxon>Paecilomyces</taxon>
    </lineage>
</organism>
<gene>
    <name evidence="9" type="ORF">PVAR5_7508</name>
</gene>
<keyword evidence="10" id="KW-1185">Reference proteome</keyword>
<dbReference type="PANTHER" id="PTHR33938">
    <property type="entry name" value="FERULOYL ESTERASE B-RELATED"/>
    <property type="match status" value="1"/>
</dbReference>
<dbReference type="InterPro" id="IPR029058">
    <property type="entry name" value="AB_hydrolase_fold"/>
</dbReference>
<evidence type="ECO:0000256" key="4">
    <source>
        <dbReference type="ARBA" id="ARBA00022729"/>
    </source>
</evidence>
<evidence type="ECO:0000256" key="6">
    <source>
        <dbReference type="ARBA" id="ARBA00022837"/>
    </source>
</evidence>
<name>V5GD08_BYSSN</name>
<evidence type="ECO:0000256" key="7">
    <source>
        <dbReference type="ARBA" id="ARBA00023157"/>
    </source>
</evidence>
<dbReference type="AlphaFoldDB" id="V5GD08"/>
<proteinExistence type="inferred from homology"/>
<keyword evidence="3" id="KW-0479">Metal-binding</keyword>
<feature type="chain" id="PRO_5005148790" description="Carboxylic ester hydrolase" evidence="8">
    <location>
        <begin position="19"/>
        <end position="564"/>
    </location>
</feature>
<keyword evidence="5 8" id="KW-0378">Hydrolase</keyword>
<dbReference type="HOGENOM" id="CLU_014819_1_1_1"/>
<dbReference type="GO" id="GO:0030600">
    <property type="term" value="F:feruloyl esterase activity"/>
    <property type="evidence" value="ECO:0007669"/>
    <property type="project" value="UniProtKB-ARBA"/>
</dbReference>
<dbReference type="GO" id="GO:0046872">
    <property type="term" value="F:metal ion binding"/>
    <property type="evidence" value="ECO:0007669"/>
    <property type="project" value="UniProtKB-KW"/>
</dbReference>
<sequence>MWAFDWSNFVMGIGAVNAFTCDLTSFQNSLKYGATVISAKHLANNSTFEVPSSDIGFPTSPTNLPALCAVEVKVASTANSSYNFGLFLPDDWNGRFLAVGNSGFAGGINWLDMGAGVKYGFATISTNTGHSSTSLDARWAENNPEAFIDWAYRSLHGSVTAAKDLVQKYYGKRLSFSYYTGCSTGGRQGLKEAEMFPDDFDGIVAGAPAWWTVHLQLWNMKVGMYNLPTNAPHHIPQELFPAIGAEVLRQCDGSDGVLDNIISDPRRCNFDPETLLCPGDVKDQISARCLTSPQLDTLYHLYGDWVEANQTFVFPHLELGSEGNWGMLLGSDEPTTLGTDYVKYVLGLGSNWTWQDYNPSLLALSEELNPGNATAGFDLSAFSKKGGKLLHYHGLSDGGIATHSSLYYYNHVLRTLKPRGFDLDGFYRYFMVPGLEHCTGTPSIMNAPWYFAGANQAGALGTGVSSVPGFADAEHDVLLAMMEWVENGRAPDYIIATKWNNDTLQDRVARQRLLCMYPKQAIYIGTGDVDDPKNWKCQTLEKTHYERITECSVSLDVQFGDILN</sequence>
<dbReference type="eggNOG" id="ENOG502QPXZ">
    <property type="taxonomic scope" value="Eukaryota"/>
</dbReference>
<evidence type="ECO:0000256" key="1">
    <source>
        <dbReference type="ARBA" id="ARBA00006249"/>
    </source>
</evidence>
<dbReference type="EC" id="3.1.1.-" evidence="8"/>
<evidence type="ECO:0000256" key="5">
    <source>
        <dbReference type="ARBA" id="ARBA00022801"/>
    </source>
</evidence>
<comment type="caution">
    <text evidence="9">The sequence shown here is derived from an EMBL/GenBank/DDBJ whole genome shotgun (WGS) entry which is preliminary data.</text>
</comment>
<protein>
    <recommendedName>
        <fullName evidence="8">Carboxylic ester hydrolase</fullName>
        <ecNumber evidence="8">3.1.1.-</ecNumber>
    </recommendedName>
</protein>